<dbReference type="PANTHER" id="PTHR47017:SF1">
    <property type="entry name" value="ACYL-COA"/>
    <property type="match status" value="1"/>
</dbReference>
<accession>A0A7C4EJH9</accession>
<dbReference type="AlphaFoldDB" id="A0A7C4EJH9"/>
<dbReference type="GO" id="GO:0016740">
    <property type="term" value="F:transferase activity"/>
    <property type="evidence" value="ECO:0007669"/>
    <property type="project" value="UniProtKB-KW"/>
</dbReference>
<dbReference type="Gene3D" id="3.40.630.30">
    <property type="match status" value="1"/>
</dbReference>
<protein>
    <submittedName>
        <fullName evidence="1">GNAT family N-acetyltransferase</fullName>
    </submittedName>
</protein>
<keyword evidence="1" id="KW-0808">Transferase</keyword>
<sequence length="388" mass="44503">MSTPDAPFSVSFHTSMSDVDAAGWDALARGAPLFLRREWLRLLETSGSVGPRTGWLPLHCAVSRDGRMVGAAPLYAKSHGHAEFVYDQLWADLARRLERPYYPKLVAASPFTPAACYRFLTDPDLPSRALNRLMLRSMDQLASQNGLSGLHVLFAQDAFAGELEKLGLHAWEHQSFFWRNEGYADFEDFLRRFGANQRRNIRRERARLRDQGVRVRVLDARDCPDAWFALMYEYYADTNDKFGEWGCKFLTREFFQGLARSLRDDILFAVAFQGNDRHPMAMAMLVRHNDTLYGRYWGCLEEVPFLHFELCYYAPIAFAIEQGITLFDPGMGGEHKPRRGFQSATARSLHRFSDPVLDRLFVSNIRQINRLTHEHVGELNALCGLRQP</sequence>
<dbReference type="PANTHER" id="PTHR47017">
    <property type="entry name" value="ACYL-COA"/>
    <property type="match status" value="1"/>
</dbReference>
<dbReference type="Pfam" id="PF04339">
    <property type="entry name" value="FemAB_like"/>
    <property type="match status" value="1"/>
</dbReference>
<name>A0A7C4EJH9_9BACT</name>
<dbReference type="EMBL" id="DSRP01000555">
    <property type="protein sequence ID" value="HGG92890.1"/>
    <property type="molecule type" value="Genomic_DNA"/>
</dbReference>
<dbReference type="SUPFAM" id="SSF55729">
    <property type="entry name" value="Acyl-CoA N-acyltransferases (Nat)"/>
    <property type="match status" value="1"/>
</dbReference>
<proteinExistence type="predicted"/>
<dbReference type="InterPro" id="IPR007434">
    <property type="entry name" value="FemAB-like"/>
</dbReference>
<gene>
    <name evidence="1" type="ORF">ENR59_08060</name>
</gene>
<organism evidence="1">
    <name type="scientific">Fundidesulfovibrio putealis</name>
    <dbReference type="NCBI Taxonomy" id="270496"/>
    <lineage>
        <taxon>Bacteria</taxon>
        <taxon>Pseudomonadati</taxon>
        <taxon>Thermodesulfobacteriota</taxon>
        <taxon>Desulfovibrionia</taxon>
        <taxon>Desulfovibrionales</taxon>
        <taxon>Desulfovibrionaceae</taxon>
        <taxon>Fundidesulfovibrio</taxon>
    </lineage>
</organism>
<reference evidence="1" key="1">
    <citation type="journal article" date="2020" name="mSystems">
        <title>Genome- and Community-Level Interaction Insights into Carbon Utilization and Element Cycling Functions of Hydrothermarchaeota in Hydrothermal Sediment.</title>
        <authorList>
            <person name="Zhou Z."/>
            <person name="Liu Y."/>
            <person name="Xu W."/>
            <person name="Pan J."/>
            <person name="Luo Z.H."/>
            <person name="Li M."/>
        </authorList>
    </citation>
    <scope>NUCLEOTIDE SEQUENCE [LARGE SCALE GENOMIC DNA]</scope>
    <source>
        <strain evidence="1">SpSt-413</strain>
    </source>
</reference>
<dbReference type="InterPro" id="IPR016181">
    <property type="entry name" value="Acyl_CoA_acyltransferase"/>
</dbReference>
<comment type="caution">
    <text evidence="1">The sequence shown here is derived from an EMBL/GenBank/DDBJ whole genome shotgun (WGS) entry which is preliminary data.</text>
</comment>
<evidence type="ECO:0000313" key="1">
    <source>
        <dbReference type="EMBL" id="HGG92890.1"/>
    </source>
</evidence>